<dbReference type="Pfam" id="PF00144">
    <property type="entry name" value="Beta-lactamase"/>
    <property type="match status" value="1"/>
</dbReference>
<dbReference type="EMBL" id="JBHTCT010000012">
    <property type="protein sequence ID" value="MFC7364976.1"/>
    <property type="molecule type" value="Genomic_DNA"/>
</dbReference>
<dbReference type="Proteomes" id="UP001596483">
    <property type="component" value="Unassembled WGS sequence"/>
</dbReference>
<evidence type="ECO:0000313" key="2">
    <source>
        <dbReference type="EMBL" id="MFC7364976.1"/>
    </source>
</evidence>
<dbReference type="PANTHER" id="PTHR46825">
    <property type="entry name" value="D-ALANYL-D-ALANINE-CARBOXYPEPTIDASE/ENDOPEPTIDASE AMPH"/>
    <property type="match status" value="1"/>
</dbReference>
<keyword evidence="2" id="KW-0378">Hydrolase</keyword>
<sequence length="433" mass="47395">MDWKAFEQFAEKIRVKEEIPGMAIGAARNGVPLFVSGFGTIEAGGEAYITPDTVFGTASVTKSFTALAVHILAAEGKLSLTDPVVRYLPEAESLPIIRSAEIRHLLSHTTGMPPVKRREEIEGFEEHIRYLESLDMEPIGLPGERISYSNDAFLLLGALIERVSGVNYQEFIMERIVRPAGMKRTSFTPPGQGEETNTAVQYTEKLLPVDWPSLGNYAVGGGIRSTVNDLLVYGRLYTDRAFRESVIGNVDTAAMQEPVATVDGTTFYGHGLMVTSDFGGNVLIHHGGGQPGVSSSFGFLPDQGITVSVLTNRTVVSAEKLMKGAIYTALGRSPEESMVRLPEIPVSSDKLKTFTGHYRNDEDPDGFRIDASERGLVMRSDGRTDHLRPVDPGQFQNNRTGKLIRFDVGSGGKVDMAFTGLRVYWKSSNNRIK</sequence>
<dbReference type="RefSeq" id="WP_157295390.1">
    <property type="nucleotide sequence ID" value="NZ_JBHTCT010000012.1"/>
</dbReference>
<comment type="caution">
    <text evidence="2">The sequence shown here is derived from an EMBL/GenBank/DDBJ whole genome shotgun (WGS) entry which is preliminary data.</text>
</comment>
<dbReference type="GO" id="GO:0016787">
    <property type="term" value="F:hydrolase activity"/>
    <property type="evidence" value="ECO:0007669"/>
    <property type="project" value="UniProtKB-KW"/>
</dbReference>
<accession>A0ABW2NFY4</accession>
<dbReference type="Gene3D" id="3.40.710.10">
    <property type="entry name" value="DD-peptidase/beta-lactamase superfamily"/>
    <property type="match status" value="1"/>
</dbReference>
<organism evidence="2 3">
    <name type="scientific">Bhargavaea changchunensis</name>
    <dbReference type="NCBI Taxonomy" id="2134037"/>
    <lineage>
        <taxon>Bacteria</taxon>
        <taxon>Bacillati</taxon>
        <taxon>Bacillota</taxon>
        <taxon>Bacilli</taxon>
        <taxon>Bacillales</taxon>
        <taxon>Caryophanaceae</taxon>
        <taxon>Bhargavaea</taxon>
    </lineage>
</organism>
<dbReference type="SUPFAM" id="SSF56601">
    <property type="entry name" value="beta-lactamase/transpeptidase-like"/>
    <property type="match status" value="1"/>
</dbReference>
<protein>
    <submittedName>
        <fullName evidence="2">Serine hydrolase domain-containing protein</fullName>
        <ecNumber evidence="2">3.-.-.-</ecNumber>
    </submittedName>
</protein>
<dbReference type="PANTHER" id="PTHR46825:SF9">
    <property type="entry name" value="BETA-LACTAMASE-RELATED DOMAIN-CONTAINING PROTEIN"/>
    <property type="match status" value="1"/>
</dbReference>
<proteinExistence type="predicted"/>
<evidence type="ECO:0000259" key="1">
    <source>
        <dbReference type="Pfam" id="PF00144"/>
    </source>
</evidence>
<dbReference type="InterPro" id="IPR001466">
    <property type="entry name" value="Beta-lactam-related"/>
</dbReference>
<keyword evidence="3" id="KW-1185">Reference proteome</keyword>
<dbReference type="EC" id="3.-.-.-" evidence="2"/>
<evidence type="ECO:0000313" key="3">
    <source>
        <dbReference type="Proteomes" id="UP001596483"/>
    </source>
</evidence>
<gene>
    <name evidence="2" type="ORF">ACFQQH_07480</name>
</gene>
<dbReference type="InterPro" id="IPR050491">
    <property type="entry name" value="AmpC-like"/>
</dbReference>
<dbReference type="InterPro" id="IPR012338">
    <property type="entry name" value="Beta-lactam/transpept-like"/>
</dbReference>
<name>A0ABW2NFY4_9BACL</name>
<reference evidence="3" key="1">
    <citation type="journal article" date="2019" name="Int. J. Syst. Evol. Microbiol.">
        <title>The Global Catalogue of Microorganisms (GCM) 10K type strain sequencing project: providing services to taxonomists for standard genome sequencing and annotation.</title>
        <authorList>
            <consortium name="The Broad Institute Genomics Platform"/>
            <consortium name="The Broad Institute Genome Sequencing Center for Infectious Disease"/>
            <person name="Wu L."/>
            <person name="Ma J."/>
        </authorList>
    </citation>
    <scope>NUCLEOTIDE SEQUENCE [LARGE SCALE GENOMIC DNA]</scope>
    <source>
        <strain evidence="3">JCM 4738</strain>
    </source>
</reference>
<feature type="domain" description="Beta-lactamase-related" evidence="1">
    <location>
        <begin position="10"/>
        <end position="315"/>
    </location>
</feature>